<comment type="caution">
    <text evidence="5">The sequence shown here is derived from an EMBL/GenBank/DDBJ whole genome shotgun (WGS) entry which is preliminary data.</text>
</comment>
<name>A0A937F4P1_9BACT</name>
<sequence>MIKRLTILVTALFCFIGLSDTPAQNIEHKVFLLGNITDIDDKEAFASNFINTLNKTSSPYTILVNGDIINSKPTNENTEALKRLFSSINKASKGKIIIVPGDRDWDDSSEEGWKAVKKLEKIVKDWDLDKVKWPNDDACPGPKDIELSANLLLITIDTQWWNHPYRKTTPADADCKITTTGDYLEEFTELLDENSNKNILIAGHHPLISMGHYGGRFNLKDWLWPVPVAKGLIISYRQNIGRTVDLSNENYSPFAHIMTKVLRDYNSVIYASTHEKNQEIIKAQDNIYINSGSLGSSDYLAKNPPIPFATEEKGYMVINYFKSGKITSDFIALKDQNSAKEIPLFASSCLDMKDSSVLINHRSSPCKEEVTLPGQRQDTAQYVMRIAGPEYRKDVLYKLFFGQHYRSSWLTPVKAPYLHLDTTFQGLTPYAVGGGRQTTSLKLKGGNGKEYTFRSVNKDPIKALPYELRGTIVSNVLRDQTTTEQPYGAMASSIMLDEIGILHPRPTLYVLPESPQLGKFSEKYTHLLGMLEEKPINPDKVEIVFGNGDDVKHSLQMFRDLYEDNDNRIAENEFIRARVFDILVGDWGKHEDNWKWIGYDQEKGTLYRPVPRDRDHVFSKWDGIIPWLADREWAKASGENFDYEIKGMRSLMWQARHMDRALANESTKEDWIAEAQYIQNKITDDIIHKAVLNMPEEIYNPDGKEIEDKLKARIRDLDKYAEEYYLMLAKEVNIIGSEKHEYFDVVRNENGSVDVTVHKMLKDGEKVKILYHRLFHPEETKEIHLFGLDGEDVFKISGDSKKPSILVRVIPGPGKDTFEDTSSATNWSKQTIIYDLNENPDYALGSEAKMSKSKNPDAYVYNRTAFKYETYLPLAYLSYNADNGVSFNAGIRFTQQKYGKSDFSSTHFISASATTIGNLGFKYEGRWKYTFGKWDTYLDAEAGVPNKINYYFGRGNDTPKTDDLMDANYYNVQYNTYNASIGLVRDFLKFSNFKVGIGYEHNSEQLKENNIYYANPESAPLPGSDDQSFFTTKAKLNLDFRDRPNLSLRGMRFFVDYTNGSYINNSNYDNFGLAYASLEQFMSNYWENPLTLGLKIGGSTSFGDIPFYNLKYLGQNNDLRGYRRNRFTGESTAFFNSEVRMQLFQRRTQILPIKVGLRGFVDSGRVFDDLDVSNKWHTGYGMGFYLVPLQEKFTLNLSVAFSEEESGLILFSLGNVFN</sequence>
<dbReference type="GO" id="GO:0016787">
    <property type="term" value="F:hydrolase activity"/>
    <property type="evidence" value="ECO:0007669"/>
    <property type="project" value="InterPro"/>
</dbReference>
<comment type="subcellular location">
    <subcellularLocation>
        <location evidence="1">Membrane</location>
    </subcellularLocation>
</comment>
<dbReference type="Gene3D" id="3.60.21.10">
    <property type="match status" value="1"/>
</dbReference>
<dbReference type="InterPro" id="IPR029052">
    <property type="entry name" value="Metallo-depent_PP-like"/>
</dbReference>
<keyword evidence="6" id="KW-1185">Reference proteome</keyword>
<dbReference type="InterPro" id="IPR004843">
    <property type="entry name" value="Calcineurin-like_PHP"/>
</dbReference>
<proteinExistence type="predicted"/>
<accession>A0A937F4P1</accession>
<evidence type="ECO:0000313" key="5">
    <source>
        <dbReference type="EMBL" id="MBL3654644.1"/>
    </source>
</evidence>
<gene>
    <name evidence="5" type="ORF">JL102_00765</name>
</gene>
<dbReference type="SUPFAM" id="SSF56300">
    <property type="entry name" value="Metallo-dependent phosphatases"/>
    <property type="match status" value="1"/>
</dbReference>
<dbReference type="EMBL" id="JAESIY010000001">
    <property type="protein sequence ID" value="MBL3654644.1"/>
    <property type="molecule type" value="Genomic_DNA"/>
</dbReference>
<organism evidence="5 6">
    <name type="scientific">Fulvivirga sediminis</name>
    <dbReference type="NCBI Taxonomy" id="2803949"/>
    <lineage>
        <taxon>Bacteria</taxon>
        <taxon>Pseudomonadati</taxon>
        <taxon>Bacteroidota</taxon>
        <taxon>Cytophagia</taxon>
        <taxon>Cytophagales</taxon>
        <taxon>Fulvivirgaceae</taxon>
        <taxon>Fulvivirga</taxon>
    </lineage>
</organism>
<dbReference type="InterPro" id="IPR000184">
    <property type="entry name" value="Bac_surfAg_D15"/>
</dbReference>
<dbReference type="RefSeq" id="WP_202241645.1">
    <property type="nucleotide sequence ID" value="NZ_JAESIY010000001.1"/>
</dbReference>
<evidence type="ECO:0000256" key="2">
    <source>
        <dbReference type="ARBA" id="ARBA00023136"/>
    </source>
</evidence>
<dbReference type="AlphaFoldDB" id="A0A937F4P1"/>
<dbReference type="Pfam" id="PF01103">
    <property type="entry name" value="Omp85"/>
    <property type="match status" value="1"/>
</dbReference>
<dbReference type="Pfam" id="PF00149">
    <property type="entry name" value="Metallophos"/>
    <property type="match status" value="1"/>
</dbReference>
<feature type="domain" description="Bacterial surface antigen (D15)" evidence="4">
    <location>
        <begin position="965"/>
        <end position="1183"/>
    </location>
</feature>
<evidence type="ECO:0000256" key="1">
    <source>
        <dbReference type="ARBA" id="ARBA00004370"/>
    </source>
</evidence>
<dbReference type="Gene3D" id="2.40.160.50">
    <property type="entry name" value="membrane protein fhac: a member of the omp85/tpsb transporter family"/>
    <property type="match status" value="1"/>
</dbReference>
<reference evidence="5" key="1">
    <citation type="submission" date="2021-01" db="EMBL/GenBank/DDBJ databases">
        <title>Fulvivirga kasyanovii gen. nov., sp nov., a novel member of the phylum Bacteroidetes isolated from seawater in a mussel farm.</title>
        <authorList>
            <person name="Zhao L.-H."/>
            <person name="Wang Z.-J."/>
        </authorList>
    </citation>
    <scope>NUCLEOTIDE SEQUENCE</scope>
    <source>
        <strain evidence="5">2943</strain>
    </source>
</reference>
<dbReference type="Proteomes" id="UP000659388">
    <property type="component" value="Unassembled WGS sequence"/>
</dbReference>
<evidence type="ECO:0000259" key="4">
    <source>
        <dbReference type="Pfam" id="PF01103"/>
    </source>
</evidence>
<dbReference type="GO" id="GO:0019867">
    <property type="term" value="C:outer membrane"/>
    <property type="evidence" value="ECO:0007669"/>
    <property type="project" value="InterPro"/>
</dbReference>
<feature type="domain" description="Calcineurin-like phosphoesterase" evidence="3">
    <location>
        <begin position="46"/>
        <end position="223"/>
    </location>
</feature>
<protein>
    <submittedName>
        <fullName evidence="5">BamA/TamA family outer membrane protein</fullName>
    </submittedName>
</protein>
<evidence type="ECO:0000313" key="6">
    <source>
        <dbReference type="Proteomes" id="UP000659388"/>
    </source>
</evidence>
<keyword evidence="2" id="KW-0472">Membrane</keyword>
<evidence type="ECO:0000259" key="3">
    <source>
        <dbReference type="Pfam" id="PF00149"/>
    </source>
</evidence>